<accession>A0A4Z2GIL3</accession>
<reference evidence="1 2" key="1">
    <citation type="submission" date="2019-03" db="EMBL/GenBank/DDBJ databases">
        <title>First draft genome of Liparis tanakae, snailfish: a comprehensive survey of snailfish specific genes.</title>
        <authorList>
            <person name="Kim W."/>
            <person name="Song I."/>
            <person name="Jeong J.-H."/>
            <person name="Kim D."/>
            <person name="Kim S."/>
            <person name="Ryu S."/>
            <person name="Song J.Y."/>
            <person name="Lee S.K."/>
        </authorList>
    </citation>
    <scope>NUCLEOTIDE SEQUENCE [LARGE SCALE GENOMIC DNA]</scope>
    <source>
        <tissue evidence="1">Muscle</tissue>
    </source>
</reference>
<sequence length="65" mass="7161">MKTVHARVNTNRFRDALAHPLGATEALSLLSRPPKKPLTSVLDVVLRRRSAASFLTDSHELALLT</sequence>
<dbReference type="AlphaFoldDB" id="A0A4Z2GIL3"/>
<gene>
    <name evidence="1" type="ORF">EYF80_036734</name>
</gene>
<dbReference type="Proteomes" id="UP000314294">
    <property type="component" value="Unassembled WGS sequence"/>
</dbReference>
<evidence type="ECO:0000313" key="1">
    <source>
        <dbReference type="EMBL" id="TNN53041.1"/>
    </source>
</evidence>
<organism evidence="1 2">
    <name type="scientific">Liparis tanakae</name>
    <name type="common">Tanaka's snailfish</name>
    <dbReference type="NCBI Taxonomy" id="230148"/>
    <lineage>
        <taxon>Eukaryota</taxon>
        <taxon>Metazoa</taxon>
        <taxon>Chordata</taxon>
        <taxon>Craniata</taxon>
        <taxon>Vertebrata</taxon>
        <taxon>Euteleostomi</taxon>
        <taxon>Actinopterygii</taxon>
        <taxon>Neopterygii</taxon>
        <taxon>Teleostei</taxon>
        <taxon>Neoteleostei</taxon>
        <taxon>Acanthomorphata</taxon>
        <taxon>Eupercaria</taxon>
        <taxon>Perciformes</taxon>
        <taxon>Cottioidei</taxon>
        <taxon>Cottales</taxon>
        <taxon>Liparidae</taxon>
        <taxon>Liparis</taxon>
    </lineage>
</organism>
<name>A0A4Z2GIL3_9TELE</name>
<comment type="caution">
    <text evidence="1">The sequence shown here is derived from an EMBL/GenBank/DDBJ whole genome shotgun (WGS) entry which is preliminary data.</text>
</comment>
<keyword evidence="2" id="KW-1185">Reference proteome</keyword>
<evidence type="ECO:0000313" key="2">
    <source>
        <dbReference type="Proteomes" id="UP000314294"/>
    </source>
</evidence>
<proteinExistence type="predicted"/>
<dbReference type="EMBL" id="SRLO01000528">
    <property type="protein sequence ID" value="TNN53041.1"/>
    <property type="molecule type" value="Genomic_DNA"/>
</dbReference>
<protein>
    <submittedName>
        <fullName evidence="1">Uncharacterized protein</fullName>
    </submittedName>
</protein>